<keyword evidence="3" id="KW-0862">Zinc</keyword>
<feature type="domain" description="RanBP2-type" evidence="5">
    <location>
        <begin position="11"/>
        <end position="40"/>
    </location>
</feature>
<evidence type="ECO:0000256" key="3">
    <source>
        <dbReference type="ARBA" id="ARBA00022833"/>
    </source>
</evidence>
<organism evidence="6 7">
    <name type="scientific">Zizania palustris</name>
    <name type="common">Northern wild rice</name>
    <dbReference type="NCBI Taxonomy" id="103762"/>
    <lineage>
        <taxon>Eukaryota</taxon>
        <taxon>Viridiplantae</taxon>
        <taxon>Streptophyta</taxon>
        <taxon>Embryophyta</taxon>
        <taxon>Tracheophyta</taxon>
        <taxon>Spermatophyta</taxon>
        <taxon>Magnoliopsida</taxon>
        <taxon>Liliopsida</taxon>
        <taxon>Poales</taxon>
        <taxon>Poaceae</taxon>
        <taxon>BOP clade</taxon>
        <taxon>Oryzoideae</taxon>
        <taxon>Oryzeae</taxon>
        <taxon>Zizaniinae</taxon>
        <taxon>Zizania</taxon>
    </lineage>
</organism>
<dbReference type="SMART" id="SM00547">
    <property type="entry name" value="ZnF_RBZ"/>
    <property type="match status" value="3"/>
</dbReference>
<keyword evidence="2 4" id="KW-0863">Zinc-finger</keyword>
<feature type="domain" description="RanBP2-type" evidence="5">
    <location>
        <begin position="105"/>
        <end position="136"/>
    </location>
</feature>
<dbReference type="Proteomes" id="UP000729402">
    <property type="component" value="Unassembled WGS sequence"/>
</dbReference>
<dbReference type="EMBL" id="JAAALK010000290">
    <property type="protein sequence ID" value="KAG8045017.1"/>
    <property type="molecule type" value="Genomic_DNA"/>
</dbReference>
<dbReference type="InterPro" id="IPR001876">
    <property type="entry name" value="Znf_RanBP2"/>
</dbReference>
<dbReference type="OrthoDB" id="448399at2759"/>
<dbReference type="AlphaFoldDB" id="A0A8J5UVL6"/>
<protein>
    <recommendedName>
        <fullName evidence="5">RanBP2-type domain-containing protein</fullName>
    </recommendedName>
</protein>
<dbReference type="Pfam" id="PF00641">
    <property type="entry name" value="Zn_ribbon_RanBP"/>
    <property type="match status" value="3"/>
</dbReference>
<evidence type="ECO:0000259" key="5">
    <source>
        <dbReference type="PROSITE" id="PS50199"/>
    </source>
</evidence>
<feature type="domain" description="RanBP2-type" evidence="5">
    <location>
        <begin position="56"/>
        <end position="85"/>
    </location>
</feature>
<keyword evidence="1" id="KW-0479">Metal-binding</keyword>
<evidence type="ECO:0000256" key="2">
    <source>
        <dbReference type="ARBA" id="ARBA00022771"/>
    </source>
</evidence>
<dbReference type="GO" id="GO:0005737">
    <property type="term" value="C:cytoplasm"/>
    <property type="evidence" value="ECO:0007669"/>
    <property type="project" value="TreeGrafter"/>
</dbReference>
<dbReference type="PANTHER" id="PTHR23111">
    <property type="entry name" value="ZINC FINGER PROTEIN"/>
    <property type="match status" value="1"/>
</dbReference>
<reference evidence="6" key="1">
    <citation type="journal article" date="2021" name="bioRxiv">
        <title>Whole Genome Assembly and Annotation of Northern Wild Rice, Zizania palustris L., Supports a Whole Genome Duplication in the Zizania Genus.</title>
        <authorList>
            <person name="Haas M."/>
            <person name="Kono T."/>
            <person name="Macchietto M."/>
            <person name="Millas R."/>
            <person name="McGilp L."/>
            <person name="Shao M."/>
            <person name="Duquette J."/>
            <person name="Hirsch C.N."/>
            <person name="Kimball J."/>
        </authorList>
    </citation>
    <scope>NUCLEOTIDE SEQUENCE</scope>
    <source>
        <tissue evidence="6">Fresh leaf tissue</tissue>
    </source>
</reference>
<sequence>MEAKANVMSRKPGDWSCRSCQYVNFCKREACQRCGEAKLGVERADYAALGGGWEVKPGDWYCRCCGVNNYASRGNCFKCGAAKTDSAAAVAQRWGFTVASQAGWKNGDWICPRLECNVQNYANRTECFRCNAPRSSYGSCMGERASRQLESLLTHGSSCIPFAIPSVCAQKILWNTTEQEALRCTSDERWLQLVGALPGMNVSADSAMALEAAQVFKAEYEATFFLMRIQFGKSRCY</sequence>
<keyword evidence="7" id="KW-1185">Reference proteome</keyword>
<reference evidence="6" key="2">
    <citation type="submission" date="2021-02" db="EMBL/GenBank/DDBJ databases">
        <authorList>
            <person name="Kimball J.A."/>
            <person name="Haas M.W."/>
            <person name="Macchietto M."/>
            <person name="Kono T."/>
            <person name="Duquette J."/>
            <person name="Shao M."/>
        </authorList>
    </citation>
    <scope>NUCLEOTIDE SEQUENCE</scope>
    <source>
        <tissue evidence="6">Fresh leaf tissue</tissue>
    </source>
</reference>
<evidence type="ECO:0000256" key="1">
    <source>
        <dbReference type="ARBA" id="ARBA00022723"/>
    </source>
</evidence>
<dbReference type="GO" id="GO:0003729">
    <property type="term" value="F:mRNA binding"/>
    <property type="evidence" value="ECO:0007669"/>
    <property type="project" value="TreeGrafter"/>
</dbReference>
<proteinExistence type="predicted"/>
<accession>A0A8J5UVL6</accession>
<comment type="caution">
    <text evidence="6">The sequence shown here is derived from an EMBL/GenBank/DDBJ whole genome shotgun (WGS) entry which is preliminary data.</text>
</comment>
<dbReference type="PROSITE" id="PS50199">
    <property type="entry name" value="ZF_RANBP2_2"/>
    <property type="match status" value="3"/>
</dbReference>
<evidence type="ECO:0000313" key="7">
    <source>
        <dbReference type="Proteomes" id="UP000729402"/>
    </source>
</evidence>
<gene>
    <name evidence="6" type="ORF">GUJ93_ZPchr0008g11869</name>
</gene>
<dbReference type="PROSITE" id="PS01358">
    <property type="entry name" value="ZF_RANBP2_1"/>
    <property type="match status" value="3"/>
</dbReference>
<evidence type="ECO:0000256" key="4">
    <source>
        <dbReference type="PROSITE-ProRule" id="PRU00322"/>
    </source>
</evidence>
<evidence type="ECO:0000313" key="6">
    <source>
        <dbReference type="EMBL" id="KAG8045017.1"/>
    </source>
</evidence>
<dbReference type="GO" id="GO:0008270">
    <property type="term" value="F:zinc ion binding"/>
    <property type="evidence" value="ECO:0007669"/>
    <property type="project" value="UniProtKB-KW"/>
</dbReference>
<dbReference type="PANTHER" id="PTHR23111:SF96">
    <property type="entry name" value="OS01G0555100 PROTEIN"/>
    <property type="match status" value="1"/>
</dbReference>
<name>A0A8J5UVL6_ZIZPA</name>